<gene>
    <name evidence="3" type="ORF">KK083_00790</name>
</gene>
<dbReference type="EMBL" id="JAHESF010000001">
    <property type="protein sequence ID" value="MBT1695390.1"/>
    <property type="molecule type" value="Genomic_DNA"/>
</dbReference>
<dbReference type="PROSITE" id="PS51257">
    <property type="entry name" value="PROKAR_LIPOPROTEIN"/>
    <property type="match status" value="1"/>
</dbReference>
<accession>A0AAP2DFH8</accession>
<protein>
    <submittedName>
        <fullName evidence="3">Uncharacterized protein</fullName>
    </submittedName>
</protein>
<evidence type="ECO:0000256" key="1">
    <source>
        <dbReference type="SAM" id="MobiDB-lite"/>
    </source>
</evidence>
<feature type="compositionally biased region" description="Polar residues" evidence="1">
    <location>
        <begin position="238"/>
        <end position="248"/>
    </location>
</feature>
<evidence type="ECO:0000313" key="4">
    <source>
        <dbReference type="Proteomes" id="UP001319200"/>
    </source>
</evidence>
<name>A0AAP2DFH8_9BACT</name>
<dbReference type="RefSeq" id="WP_254159074.1">
    <property type="nucleotide sequence ID" value="NZ_JAHESF010000001.1"/>
</dbReference>
<comment type="caution">
    <text evidence="3">The sequence shown here is derived from an EMBL/GenBank/DDBJ whole genome shotgun (WGS) entry which is preliminary data.</text>
</comment>
<feature type="chain" id="PRO_5042831448" evidence="2">
    <location>
        <begin position="27"/>
        <end position="534"/>
    </location>
</feature>
<organism evidence="3 4">
    <name type="scientific">Chryseosolibacter histidini</name>
    <dbReference type="NCBI Taxonomy" id="2782349"/>
    <lineage>
        <taxon>Bacteria</taxon>
        <taxon>Pseudomonadati</taxon>
        <taxon>Bacteroidota</taxon>
        <taxon>Cytophagia</taxon>
        <taxon>Cytophagales</taxon>
        <taxon>Chryseotaleaceae</taxon>
        <taxon>Chryseosolibacter</taxon>
    </lineage>
</organism>
<reference evidence="3 4" key="1">
    <citation type="submission" date="2021-05" db="EMBL/GenBank/DDBJ databases">
        <title>A Polyphasic approach of four new species of the genus Ohtaekwangia: Ohtaekwangia histidinii sp. nov., Ohtaekwangia cretensis sp. nov., Ohtaekwangia indiensis sp. nov., Ohtaekwangia reichenbachii sp. nov. from diverse environment.</title>
        <authorList>
            <person name="Octaviana S."/>
        </authorList>
    </citation>
    <scope>NUCLEOTIDE SEQUENCE [LARGE SCALE GENOMIC DNA]</scope>
    <source>
        <strain evidence="3 4">PWU4</strain>
    </source>
</reference>
<feature type="region of interest" description="Disordered" evidence="1">
    <location>
        <begin position="223"/>
        <end position="248"/>
    </location>
</feature>
<proteinExistence type="predicted"/>
<feature type="signal peptide" evidence="2">
    <location>
        <begin position="1"/>
        <end position="26"/>
    </location>
</feature>
<dbReference type="Proteomes" id="UP001319200">
    <property type="component" value="Unassembled WGS sequence"/>
</dbReference>
<evidence type="ECO:0000313" key="3">
    <source>
        <dbReference type="EMBL" id="MBT1695390.1"/>
    </source>
</evidence>
<keyword evidence="4" id="KW-1185">Reference proteome</keyword>
<sequence length="534" mass="58868">MDKRLRTRYLILLMSLLLASCMQDHSDYQPIESPFKGMLLSSLDSRKVKSSSELYEKMQEVINKLDFYDVRKYTLAGGQELFTVRLGELSGVKGGTRRAVFQMNNGALTDFRIVAFEGETNIEPDELIIKFIGNEVHDFTGRASVYSLYQDILFFNEYEDGQVKINGRVTIGDTEKGGRTALCTAWYLVTTTYYSDGTTSETWEFLYTTCDCQETRIGRSLCGGGGGGGGSAPPPNTGIPTNPQPGEQTTVTLADGTVKVLQYNCYDWGCAWQTIMVTLPAVVVTAQRNTYYFLPPAPFPNYFVIGPDGLLYTYNANWNQWMGTISPVDPCVIARALEQNQALRGKMSELDSKTNLNYETGHTFKNNADGTSTYTPVNGVAGEASINININSPIDGFIHTHYAGLLSIFSPDDIRSIAQVLNGGNMVNPSSFMAGVVTASGTSYALVIDDVDQFRAFANNFLNDDVNFNLFASVYGSVYKITETNSVAQNEKSFLQMLNTLHSGLKLLKADGTWGDWDVLELDANNNVSAAECF</sequence>
<keyword evidence="2" id="KW-0732">Signal</keyword>
<dbReference type="AlphaFoldDB" id="A0AAP2DFH8"/>
<evidence type="ECO:0000256" key="2">
    <source>
        <dbReference type="SAM" id="SignalP"/>
    </source>
</evidence>